<sequence length="265" mass="27968">MNKVNSKDGTPIAFDRQGDGPAIIMIGAGPTDRSANAQLAELLAKEFTVFNYDRRGRGDSGDTAPYAVDREFEDLEALITEAGGSAMVYGTSGGAIMALEAAARGLAISKLALWEPAYIVDDSRPPVPADYRDRLVALLAEGRRGDMIELFFTDAVGMPVEFVTPMRGAPFWQAMEAVAPTLVYDATITGDFSLPAERLASVAVPTVVIDGGTTPWLSTTAAAVAAALPHAQRRTLEGQPHNVDPSAILPALTEFLATSSAELAD</sequence>
<name>A0ABV8LK12_9ACTN</name>
<dbReference type="Gene3D" id="3.40.50.1820">
    <property type="entry name" value="alpha/beta hydrolase"/>
    <property type="match status" value="1"/>
</dbReference>
<evidence type="ECO:0000313" key="2">
    <source>
        <dbReference type="EMBL" id="MFC4131080.1"/>
    </source>
</evidence>
<dbReference type="SUPFAM" id="SSF53474">
    <property type="entry name" value="alpha/beta-Hydrolases"/>
    <property type="match status" value="1"/>
</dbReference>
<dbReference type="GO" id="GO:0016787">
    <property type="term" value="F:hydrolase activity"/>
    <property type="evidence" value="ECO:0007669"/>
    <property type="project" value="UniProtKB-KW"/>
</dbReference>
<evidence type="ECO:0000259" key="1">
    <source>
        <dbReference type="Pfam" id="PF12697"/>
    </source>
</evidence>
<dbReference type="Proteomes" id="UP001595816">
    <property type="component" value="Unassembled WGS sequence"/>
</dbReference>
<feature type="domain" description="AB hydrolase-1" evidence="1">
    <location>
        <begin position="37"/>
        <end position="241"/>
    </location>
</feature>
<keyword evidence="2" id="KW-0378">Hydrolase</keyword>
<comment type="caution">
    <text evidence="2">The sequence shown here is derived from an EMBL/GenBank/DDBJ whole genome shotgun (WGS) entry which is preliminary data.</text>
</comment>
<evidence type="ECO:0000313" key="3">
    <source>
        <dbReference type="Proteomes" id="UP001595816"/>
    </source>
</evidence>
<dbReference type="InterPro" id="IPR000073">
    <property type="entry name" value="AB_hydrolase_1"/>
</dbReference>
<organism evidence="2 3">
    <name type="scientific">Hamadaea flava</name>
    <dbReference type="NCBI Taxonomy" id="1742688"/>
    <lineage>
        <taxon>Bacteria</taxon>
        <taxon>Bacillati</taxon>
        <taxon>Actinomycetota</taxon>
        <taxon>Actinomycetes</taxon>
        <taxon>Micromonosporales</taxon>
        <taxon>Micromonosporaceae</taxon>
        <taxon>Hamadaea</taxon>
    </lineage>
</organism>
<dbReference type="RefSeq" id="WP_253754267.1">
    <property type="nucleotide sequence ID" value="NZ_JAMZDZ010000001.1"/>
</dbReference>
<dbReference type="EMBL" id="JBHSAY010000006">
    <property type="protein sequence ID" value="MFC4131080.1"/>
    <property type="molecule type" value="Genomic_DNA"/>
</dbReference>
<proteinExistence type="predicted"/>
<keyword evidence="3" id="KW-1185">Reference proteome</keyword>
<gene>
    <name evidence="2" type="ORF">ACFOZ4_10745</name>
</gene>
<dbReference type="InterPro" id="IPR029058">
    <property type="entry name" value="AB_hydrolase_fold"/>
</dbReference>
<protein>
    <submittedName>
        <fullName evidence="2">Alpha/beta fold hydrolase</fullName>
    </submittedName>
</protein>
<accession>A0ABV8LK12</accession>
<dbReference type="Pfam" id="PF12697">
    <property type="entry name" value="Abhydrolase_6"/>
    <property type="match status" value="1"/>
</dbReference>
<reference evidence="3" key="1">
    <citation type="journal article" date="2019" name="Int. J. Syst. Evol. Microbiol.">
        <title>The Global Catalogue of Microorganisms (GCM) 10K type strain sequencing project: providing services to taxonomists for standard genome sequencing and annotation.</title>
        <authorList>
            <consortium name="The Broad Institute Genomics Platform"/>
            <consortium name="The Broad Institute Genome Sequencing Center for Infectious Disease"/>
            <person name="Wu L."/>
            <person name="Ma J."/>
        </authorList>
    </citation>
    <scope>NUCLEOTIDE SEQUENCE [LARGE SCALE GENOMIC DNA]</scope>
    <source>
        <strain evidence="3">CGMCC 4.7289</strain>
    </source>
</reference>